<evidence type="ECO:0000313" key="2">
    <source>
        <dbReference type="EMBL" id="KAK2951603.1"/>
    </source>
</evidence>
<gene>
    <name evidence="2" type="ORF">BLNAU_13487</name>
</gene>
<feature type="compositionally biased region" description="Basic and acidic residues" evidence="1">
    <location>
        <begin position="225"/>
        <end position="244"/>
    </location>
</feature>
<feature type="region of interest" description="Disordered" evidence="1">
    <location>
        <begin position="849"/>
        <end position="898"/>
    </location>
</feature>
<keyword evidence="3" id="KW-1185">Reference proteome</keyword>
<feature type="compositionally biased region" description="Low complexity" evidence="1">
    <location>
        <begin position="753"/>
        <end position="762"/>
    </location>
</feature>
<feature type="compositionally biased region" description="Basic and acidic residues" evidence="1">
    <location>
        <begin position="368"/>
        <end position="392"/>
    </location>
</feature>
<organism evidence="2 3">
    <name type="scientific">Blattamonas nauphoetae</name>
    <dbReference type="NCBI Taxonomy" id="2049346"/>
    <lineage>
        <taxon>Eukaryota</taxon>
        <taxon>Metamonada</taxon>
        <taxon>Preaxostyla</taxon>
        <taxon>Oxymonadida</taxon>
        <taxon>Blattamonas</taxon>
    </lineage>
</organism>
<feature type="region of interest" description="Disordered" evidence="1">
    <location>
        <begin position="736"/>
        <end position="816"/>
    </location>
</feature>
<evidence type="ECO:0000256" key="1">
    <source>
        <dbReference type="SAM" id="MobiDB-lite"/>
    </source>
</evidence>
<feature type="compositionally biased region" description="Low complexity" evidence="1">
    <location>
        <begin position="884"/>
        <end position="898"/>
    </location>
</feature>
<feature type="region of interest" description="Disordered" evidence="1">
    <location>
        <begin position="657"/>
        <end position="703"/>
    </location>
</feature>
<feature type="compositionally biased region" description="Basic residues" evidence="1">
    <location>
        <begin position="790"/>
        <end position="802"/>
    </location>
</feature>
<feature type="region of interest" description="Disordered" evidence="1">
    <location>
        <begin position="559"/>
        <end position="617"/>
    </location>
</feature>
<dbReference type="Proteomes" id="UP001281761">
    <property type="component" value="Unassembled WGS sequence"/>
</dbReference>
<feature type="compositionally biased region" description="Low complexity" evidence="1">
    <location>
        <begin position="451"/>
        <end position="462"/>
    </location>
</feature>
<accession>A0ABQ9XJU0</accession>
<feature type="compositionally biased region" description="Basic and acidic residues" evidence="1">
    <location>
        <begin position="184"/>
        <end position="205"/>
    </location>
</feature>
<feature type="compositionally biased region" description="Polar residues" evidence="1">
    <location>
        <begin position="207"/>
        <end position="224"/>
    </location>
</feature>
<feature type="compositionally biased region" description="Polar residues" evidence="1">
    <location>
        <begin position="72"/>
        <end position="103"/>
    </location>
</feature>
<feature type="compositionally biased region" description="Basic residues" evidence="1">
    <location>
        <begin position="591"/>
        <end position="601"/>
    </location>
</feature>
<feature type="compositionally biased region" description="Low complexity" evidence="1">
    <location>
        <begin position="170"/>
        <end position="183"/>
    </location>
</feature>
<name>A0ABQ9XJU0_9EUKA</name>
<feature type="compositionally biased region" description="Low complexity" evidence="1">
    <location>
        <begin position="284"/>
        <end position="298"/>
    </location>
</feature>
<feature type="compositionally biased region" description="Low complexity" evidence="1">
    <location>
        <begin position="771"/>
        <end position="782"/>
    </location>
</feature>
<feature type="compositionally biased region" description="Polar residues" evidence="1">
    <location>
        <begin position="742"/>
        <end position="752"/>
    </location>
</feature>
<feature type="region of interest" description="Disordered" evidence="1">
    <location>
        <begin position="1"/>
        <end position="261"/>
    </location>
</feature>
<feature type="compositionally biased region" description="Basic and acidic residues" evidence="1">
    <location>
        <begin position="694"/>
        <end position="703"/>
    </location>
</feature>
<feature type="compositionally biased region" description="Low complexity" evidence="1">
    <location>
        <begin position="470"/>
        <end position="484"/>
    </location>
</feature>
<protein>
    <submittedName>
        <fullName evidence="2">Uncharacterized protein</fullName>
    </submittedName>
</protein>
<sequence length="898" mass="100853">MSIPSSGTPIKQTHVPDHSLLGSPGLSPIPFSRTPDHQYSQSVIDADDPSSISHLLSSPMKVEELSLEPDSENQPQETPPFQKSPKRSNYTQMNTPPQPSKASPSPEKGDIVAFSTPTQSLRVNHNHNAIATPEHTVPDDDPELSPLPGHRGSILYEPPPQHHNNHPDSQESNSSPESASNLSSDEHSSDHHSSMSNKGLERHSYLESFTTPFKPNPTQNQFHSDSPHHGRGDHSTGHSHRDVPPHGTEMYDQARPFDSTIRESITDTSMVTPTLISSLPLLSFLSPPLASPQSSRFGSDSDRSSHLNTSRTTKRVRRSGTESSSHTPSPTPVHQHPKRSTMKNTSAITMGELSDPHITMLSGMSTQRTEDQASHRSGHTTKDEPGSEGKESTEEEDESESEDNRSSNQTSNSQPTAQSLANQTSSLHTPPTVKFKPKSARKSPKKKERQSNTTYQTQNTSRQSHEDSTELSTSRTSDSSSSTTPIIRVRLVQPSSNESPSHPNIVHHPYTPSFTNTPPFFPNPQSPYPFSFLSPQLAAMLPPPQMMLHPQQVMFSQPMTPDYTAVSPNGHQQHHSPSHHTQHTTPTHTQHSPRHSHPHHSHPSEDFSPSDGRHQTPIRPSVELLSKAHKIRSITPPPIHAQTPRLTLGLPQTDLRYRRPEMDSSDTERDWARQRQQQMAERRDRLSSTSPIRRVPEYAEDEQLRKSEVKRMIREEVDGLRQQNLLLHQQLLTRQFPPQPSTQPSLHSRPNLRQSSPTISPSRRPPHTHSHFPSQHSQQQVSRSAEQNRGRRMGHLQLRRQRKQFESDRDMWSVSDESESEAFQRSLQLSDELATKVSSLSQLVTECQEKVRQRKERHRQGYSQRSDGDSRNNQSFPSHNTINTSTQLSLQPSLPSFH</sequence>
<feature type="compositionally biased region" description="Polar residues" evidence="1">
    <location>
        <begin position="115"/>
        <end position="129"/>
    </location>
</feature>
<comment type="caution">
    <text evidence="2">The sequence shown here is derived from an EMBL/GenBank/DDBJ whole genome shotgun (WGS) entry which is preliminary data.</text>
</comment>
<evidence type="ECO:0000313" key="3">
    <source>
        <dbReference type="Proteomes" id="UP001281761"/>
    </source>
</evidence>
<feature type="compositionally biased region" description="Basic residues" evidence="1">
    <location>
        <begin position="435"/>
        <end position="448"/>
    </location>
</feature>
<feature type="compositionally biased region" description="Polar residues" evidence="1">
    <location>
        <begin position="861"/>
        <end position="883"/>
    </location>
</feature>
<dbReference type="EMBL" id="JARBJD010000116">
    <property type="protein sequence ID" value="KAK2951603.1"/>
    <property type="molecule type" value="Genomic_DNA"/>
</dbReference>
<reference evidence="2 3" key="1">
    <citation type="journal article" date="2022" name="bioRxiv">
        <title>Genomics of Preaxostyla Flagellates Illuminates Evolutionary Transitions and the Path Towards Mitochondrial Loss.</title>
        <authorList>
            <person name="Novak L.V.F."/>
            <person name="Treitli S.C."/>
            <person name="Pyrih J."/>
            <person name="Halakuc P."/>
            <person name="Pipaliya S.V."/>
            <person name="Vacek V."/>
            <person name="Brzon O."/>
            <person name="Soukal P."/>
            <person name="Eme L."/>
            <person name="Dacks J.B."/>
            <person name="Karnkowska A."/>
            <person name="Elias M."/>
            <person name="Hampl V."/>
        </authorList>
    </citation>
    <scope>NUCLEOTIDE SEQUENCE [LARGE SCALE GENOMIC DNA]</scope>
    <source>
        <strain evidence="2">NAU3</strain>
        <tissue evidence="2">Gut</tissue>
    </source>
</reference>
<feature type="compositionally biased region" description="Basic and acidic residues" evidence="1">
    <location>
        <begin position="657"/>
        <end position="673"/>
    </location>
</feature>
<feature type="compositionally biased region" description="Low complexity" evidence="1">
    <location>
        <begin position="321"/>
        <end position="334"/>
    </location>
</feature>
<feature type="compositionally biased region" description="Polar residues" evidence="1">
    <location>
        <begin position="1"/>
        <end position="11"/>
    </location>
</feature>
<feature type="compositionally biased region" description="Basic residues" evidence="1">
    <location>
        <begin position="572"/>
        <end position="582"/>
    </location>
</feature>
<feature type="region of interest" description="Disordered" evidence="1">
    <location>
        <begin position="284"/>
        <end position="486"/>
    </location>
</feature>
<proteinExistence type="predicted"/>
<feature type="compositionally biased region" description="Polar residues" evidence="1">
    <location>
        <begin position="408"/>
        <end position="429"/>
    </location>
</feature>